<dbReference type="Pfam" id="PF00560">
    <property type="entry name" value="LRR_1"/>
    <property type="match status" value="1"/>
</dbReference>
<evidence type="ECO:0000256" key="2">
    <source>
        <dbReference type="ARBA" id="ARBA00022729"/>
    </source>
</evidence>
<organism evidence="4 5">
    <name type="scientific">Crocodylus porosus</name>
    <name type="common">Saltwater crocodile</name>
    <name type="synonym">Estuarine crocodile</name>
    <dbReference type="NCBI Taxonomy" id="8502"/>
    <lineage>
        <taxon>Eukaryota</taxon>
        <taxon>Metazoa</taxon>
        <taxon>Chordata</taxon>
        <taxon>Craniata</taxon>
        <taxon>Vertebrata</taxon>
        <taxon>Euteleostomi</taxon>
        <taxon>Archelosauria</taxon>
        <taxon>Archosauria</taxon>
        <taxon>Crocodylia</taxon>
        <taxon>Longirostres</taxon>
        <taxon>Crocodylidae</taxon>
        <taxon>Crocodylus</taxon>
    </lineage>
</organism>
<proteinExistence type="predicted"/>
<dbReference type="PROSITE" id="PS51450">
    <property type="entry name" value="LRR"/>
    <property type="match status" value="1"/>
</dbReference>
<sequence length="312" mass="33955">TEARAPASSSTSRTLFDAVFGLRRAMLLLTVSVLTYAADVMPAWNGSAACPRVCQCLSRDTVRCDRAGLRALPGEIATSTRALSLSSNFLRVLTTSMFRNLTALRSLWLDGNNLTFLHPGTFSTLSSLRELGLRRNARLTSLHANAFRGLLNLASLDLSFCNIFEIHPLVFSHLPSLEALDLGSNNMRRDSLKDLKTLYELNLRKNPIWIIQRDAFTALSGLGVLNLGHNRLSDLPNQLFKGLIQLKTLHLEANRITRKLTGCPSSPGPADESACTDSDASAASRLPAVSDALVPAVLAWCLGKDVGHIHLP</sequence>
<dbReference type="AlphaFoldDB" id="A0A7M4EE70"/>
<dbReference type="PANTHER" id="PTHR24369">
    <property type="entry name" value="ANTIGEN BSP, PUTATIVE-RELATED"/>
    <property type="match status" value="1"/>
</dbReference>
<evidence type="ECO:0000313" key="4">
    <source>
        <dbReference type="Ensembl" id="ENSCPRP00005007825.1"/>
    </source>
</evidence>
<evidence type="ECO:0000256" key="1">
    <source>
        <dbReference type="ARBA" id="ARBA00022614"/>
    </source>
</evidence>
<dbReference type="InterPro" id="IPR032675">
    <property type="entry name" value="LRR_dom_sf"/>
</dbReference>
<dbReference type="PANTHER" id="PTHR24369:SF210">
    <property type="entry name" value="CHAOPTIN-RELATED"/>
    <property type="match status" value="1"/>
</dbReference>
<evidence type="ECO:0000313" key="5">
    <source>
        <dbReference type="Proteomes" id="UP000594220"/>
    </source>
</evidence>
<dbReference type="InterPro" id="IPR003591">
    <property type="entry name" value="Leu-rich_rpt_typical-subtyp"/>
</dbReference>
<reference evidence="4" key="2">
    <citation type="submission" date="2025-09" db="UniProtKB">
        <authorList>
            <consortium name="Ensembl"/>
        </authorList>
    </citation>
    <scope>IDENTIFICATION</scope>
</reference>
<dbReference type="SMART" id="SM00369">
    <property type="entry name" value="LRR_TYP"/>
    <property type="match status" value="7"/>
</dbReference>
<dbReference type="Pfam" id="PF13855">
    <property type="entry name" value="LRR_8"/>
    <property type="match status" value="2"/>
</dbReference>
<keyword evidence="5" id="KW-1185">Reference proteome</keyword>
<keyword evidence="3" id="KW-0677">Repeat</keyword>
<dbReference type="GO" id="GO:0005886">
    <property type="term" value="C:plasma membrane"/>
    <property type="evidence" value="ECO:0007669"/>
    <property type="project" value="TreeGrafter"/>
</dbReference>
<dbReference type="InterPro" id="IPR050541">
    <property type="entry name" value="LRR_TM_domain-containing"/>
</dbReference>
<protein>
    <submittedName>
        <fullName evidence="4">Uncharacterized protein</fullName>
    </submittedName>
</protein>
<dbReference type="SUPFAM" id="SSF52058">
    <property type="entry name" value="L domain-like"/>
    <property type="match status" value="1"/>
</dbReference>
<dbReference type="Ensembl" id="ENSCPRT00005009199.1">
    <property type="protein sequence ID" value="ENSCPRP00005007825.1"/>
    <property type="gene ID" value="ENSCPRG00005005572.1"/>
</dbReference>
<accession>A0A7M4EE70</accession>
<dbReference type="Gene3D" id="3.80.10.10">
    <property type="entry name" value="Ribonuclease Inhibitor"/>
    <property type="match status" value="2"/>
</dbReference>
<dbReference type="InterPro" id="IPR001611">
    <property type="entry name" value="Leu-rich_rpt"/>
</dbReference>
<evidence type="ECO:0000256" key="3">
    <source>
        <dbReference type="ARBA" id="ARBA00022737"/>
    </source>
</evidence>
<keyword evidence="1" id="KW-0433">Leucine-rich repeat</keyword>
<keyword evidence="2" id="KW-0732">Signal</keyword>
<reference evidence="4" key="1">
    <citation type="submission" date="2025-08" db="UniProtKB">
        <authorList>
            <consortium name="Ensembl"/>
        </authorList>
    </citation>
    <scope>IDENTIFICATION</scope>
</reference>
<dbReference type="OMA" id="VILMDHA"/>
<dbReference type="Proteomes" id="UP000594220">
    <property type="component" value="Unplaced"/>
</dbReference>
<dbReference type="GeneTree" id="ENSGT00940000167413"/>
<name>A0A7M4EE70_CROPO</name>